<organism evidence="2 3">
    <name type="scientific">Streptomyces pratens</name>
    <dbReference type="NCBI Taxonomy" id="887456"/>
    <lineage>
        <taxon>Bacteria</taxon>
        <taxon>Bacillati</taxon>
        <taxon>Actinomycetota</taxon>
        <taxon>Actinomycetes</taxon>
        <taxon>Kitasatosporales</taxon>
        <taxon>Streptomycetaceae</taxon>
        <taxon>Streptomyces</taxon>
    </lineage>
</organism>
<gene>
    <name evidence="2" type="ORF">ACFP50_11845</name>
</gene>
<proteinExistence type="predicted"/>
<evidence type="ECO:0000313" key="3">
    <source>
        <dbReference type="Proteomes" id="UP001596242"/>
    </source>
</evidence>
<accession>A0ABW1LY03</accession>
<name>A0ABW1LY03_9ACTN</name>
<feature type="region of interest" description="Disordered" evidence="1">
    <location>
        <begin position="1"/>
        <end position="46"/>
    </location>
</feature>
<reference evidence="3" key="1">
    <citation type="journal article" date="2019" name="Int. J. Syst. Evol. Microbiol.">
        <title>The Global Catalogue of Microorganisms (GCM) 10K type strain sequencing project: providing services to taxonomists for standard genome sequencing and annotation.</title>
        <authorList>
            <consortium name="The Broad Institute Genomics Platform"/>
            <consortium name="The Broad Institute Genome Sequencing Center for Infectious Disease"/>
            <person name="Wu L."/>
            <person name="Ma J."/>
        </authorList>
    </citation>
    <scope>NUCLEOTIDE SEQUENCE [LARGE SCALE GENOMIC DNA]</scope>
    <source>
        <strain evidence="3">JCM 12763</strain>
    </source>
</reference>
<dbReference type="Pfam" id="PF19907">
    <property type="entry name" value="DUF6380"/>
    <property type="match status" value="1"/>
</dbReference>
<dbReference type="RefSeq" id="WP_386395990.1">
    <property type="nucleotide sequence ID" value="NZ_JBHSPT010000028.1"/>
</dbReference>
<keyword evidence="3" id="KW-1185">Reference proteome</keyword>
<dbReference type="InterPro" id="IPR045960">
    <property type="entry name" value="DUF6380"/>
</dbReference>
<sequence>MDTSLPLDGAAGKRGATLRRGPASLTRTACRALVRRHGGRTGEDAP</sequence>
<dbReference type="Proteomes" id="UP001596242">
    <property type="component" value="Unassembled WGS sequence"/>
</dbReference>
<comment type="caution">
    <text evidence="2">The sequence shown here is derived from an EMBL/GenBank/DDBJ whole genome shotgun (WGS) entry which is preliminary data.</text>
</comment>
<evidence type="ECO:0000313" key="2">
    <source>
        <dbReference type="EMBL" id="MFC6056128.1"/>
    </source>
</evidence>
<protein>
    <submittedName>
        <fullName evidence="2">DUF6380 family protein</fullName>
    </submittedName>
</protein>
<evidence type="ECO:0000256" key="1">
    <source>
        <dbReference type="SAM" id="MobiDB-lite"/>
    </source>
</evidence>
<dbReference type="EMBL" id="JBHSPT010000028">
    <property type="protein sequence ID" value="MFC6056128.1"/>
    <property type="molecule type" value="Genomic_DNA"/>
</dbReference>